<dbReference type="SUPFAM" id="SSF51726">
    <property type="entry name" value="UROD/MetE-like"/>
    <property type="match status" value="1"/>
</dbReference>
<dbReference type="Pfam" id="PF01717">
    <property type="entry name" value="Meth_synt_2"/>
    <property type="match status" value="1"/>
</dbReference>
<dbReference type="RefSeq" id="WP_090927928.1">
    <property type="nucleotide sequence ID" value="NZ_FOTY01000027.1"/>
</dbReference>
<dbReference type="PANTHER" id="PTHR43844:SF1">
    <property type="entry name" value="METHIONINE SYNTHASE"/>
    <property type="match status" value="1"/>
</dbReference>
<dbReference type="GO" id="GO:0009086">
    <property type="term" value="P:methionine biosynthetic process"/>
    <property type="evidence" value="ECO:0007669"/>
    <property type="project" value="InterPro"/>
</dbReference>
<dbReference type="CDD" id="cd03311">
    <property type="entry name" value="CIMS_C_terminal_like"/>
    <property type="match status" value="1"/>
</dbReference>
<keyword evidence="3" id="KW-1185">Reference proteome</keyword>
<dbReference type="Proteomes" id="UP000199668">
    <property type="component" value="Unassembled WGS sequence"/>
</dbReference>
<dbReference type="NCBIfam" id="NF005085">
    <property type="entry name" value="PRK06520.1"/>
    <property type="match status" value="1"/>
</dbReference>
<accession>A0A1I4PJ88</accession>
<evidence type="ECO:0000259" key="1">
    <source>
        <dbReference type="Pfam" id="PF01717"/>
    </source>
</evidence>
<dbReference type="Gene3D" id="3.20.20.210">
    <property type="match status" value="1"/>
</dbReference>
<reference evidence="2 3" key="1">
    <citation type="submission" date="2016-10" db="EMBL/GenBank/DDBJ databases">
        <authorList>
            <person name="de Groot N.N."/>
        </authorList>
    </citation>
    <scope>NUCLEOTIDE SEQUENCE [LARGE SCALE GENOMIC DNA]</scope>
    <source>
        <strain evidence="2 3">CGMCC 1.6134</strain>
    </source>
</reference>
<dbReference type="InterPro" id="IPR038071">
    <property type="entry name" value="UROD/MetE-like_sf"/>
</dbReference>
<dbReference type="EMBL" id="FOTY01000027">
    <property type="protein sequence ID" value="SFM27650.1"/>
    <property type="molecule type" value="Genomic_DNA"/>
</dbReference>
<dbReference type="GO" id="GO:0008270">
    <property type="term" value="F:zinc ion binding"/>
    <property type="evidence" value="ECO:0007669"/>
    <property type="project" value="InterPro"/>
</dbReference>
<protein>
    <submittedName>
        <fullName evidence="2">Cobalamin-independent synthase, Catalytic domain</fullName>
    </submittedName>
</protein>
<gene>
    <name evidence="2" type="ORF">SAMN04488054_12713</name>
</gene>
<organism evidence="2 3">
    <name type="scientific">Salibacterium qingdaonense</name>
    <dbReference type="NCBI Taxonomy" id="266892"/>
    <lineage>
        <taxon>Bacteria</taxon>
        <taxon>Bacillati</taxon>
        <taxon>Bacillota</taxon>
        <taxon>Bacilli</taxon>
        <taxon>Bacillales</taxon>
        <taxon>Bacillaceae</taxon>
    </lineage>
</organism>
<feature type="domain" description="Cobalamin-independent methionine synthase MetE C-terminal/archaeal" evidence="1">
    <location>
        <begin position="14"/>
        <end position="341"/>
    </location>
</feature>
<dbReference type="PANTHER" id="PTHR43844">
    <property type="entry name" value="METHIONINE SYNTHASE"/>
    <property type="match status" value="1"/>
</dbReference>
<dbReference type="AlphaFoldDB" id="A0A1I4PJ88"/>
<dbReference type="InterPro" id="IPR002629">
    <property type="entry name" value="Met_Synth_C/arc"/>
</dbReference>
<dbReference type="OrthoDB" id="6430685at2"/>
<name>A0A1I4PJ88_9BACI</name>
<proteinExistence type="predicted"/>
<evidence type="ECO:0000313" key="3">
    <source>
        <dbReference type="Proteomes" id="UP000199668"/>
    </source>
</evidence>
<sequence length="369" mass="42225">MSITSTKPPFRADHVGSLLRTEPIKDARERFENGDIDKQALRDIEDQEITKIVEKQKEAGIHAVTDGEFRRGWWHYDFLAELDGVEEYEAESGIPFQGVTTKARAIRIVGKIDFNEHSMIDDFRFLKSVAGDHEAKMTIPSPSMLHFRTEFAESAYEDLASFFHDLAQAYKKAIQAFYDEGCRYLQLDDTSWSHFCSENHDAEIFGEGVDPEDIKNWYAKTINDAIADRPDDMTITMHICRGNFRSAWIESGGYERVAETIFQKLNVDGLFLEYDTDRAGGFEPLRFVERSDLFIVVGLITSKFGELEDPEDVKKRIREAAEYVSLDQLCLSPQCGFASTEEGNILSEEEQWEKLAHVKRIADDVWGSK</sequence>
<evidence type="ECO:0000313" key="2">
    <source>
        <dbReference type="EMBL" id="SFM27650.1"/>
    </source>
</evidence>
<dbReference type="STRING" id="266892.SAMN04488054_12713"/>
<dbReference type="GO" id="GO:0003871">
    <property type="term" value="F:5-methyltetrahydropteroyltriglutamate-homocysteine S-methyltransferase activity"/>
    <property type="evidence" value="ECO:0007669"/>
    <property type="project" value="InterPro"/>
</dbReference>